<feature type="transmembrane region" description="Helical" evidence="5">
    <location>
        <begin position="88"/>
        <end position="110"/>
    </location>
</feature>
<organism evidence="7 8">
    <name type="scientific">Carnobacterium iners</name>
    <dbReference type="NCBI Taxonomy" id="1073423"/>
    <lineage>
        <taxon>Bacteria</taxon>
        <taxon>Bacillati</taxon>
        <taxon>Bacillota</taxon>
        <taxon>Bacilli</taxon>
        <taxon>Lactobacillales</taxon>
        <taxon>Carnobacteriaceae</taxon>
        <taxon>Carnobacterium</taxon>
    </lineage>
</organism>
<dbReference type="Pfam" id="PF06271">
    <property type="entry name" value="RDD"/>
    <property type="match status" value="1"/>
</dbReference>
<keyword evidence="3 5" id="KW-1133">Transmembrane helix</keyword>
<keyword evidence="4 5" id="KW-0472">Membrane</keyword>
<sequence length="143" mass="16450">MKGKLVLRILAILIDGMLIYLPSHMLLTILGFEGFLLKILPQFLFVVYNTVSLSSFEGKTIGKYFSRLTVYTEEPGMIHVGLREASKLLYFLPNIGILFLFLSGLSLLIFKLTLHDLISQSQVLLDVEREIMEREEHIEKQLY</sequence>
<evidence type="ECO:0000256" key="4">
    <source>
        <dbReference type="ARBA" id="ARBA00023136"/>
    </source>
</evidence>
<evidence type="ECO:0000313" key="7">
    <source>
        <dbReference type="EMBL" id="SMH28284.1"/>
    </source>
</evidence>
<evidence type="ECO:0000313" key="8">
    <source>
        <dbReference type="Proteomes" id="UP000193435"/>
    </source>
</evidence>
<dbReference type="OrthoDB" id="2242373at2"/>
<evidence type="ECO:0000256" key="3">
    <source>
        <dbReference type="ARBA" id="ARBA00022989"/>
    </source>
</evidence>
<feature type="transmembrane region" description="Helical" evidence="5">
    <location>
        <begin position="5"/>
        <end position="23"/>
    </location>
</feature>
<keyword evidence="8" id="KW-1185">Reference proteome</keyword>
<dbReference type="AlphaFoldDB" id="A0A1X7MUF1"/>
<keyword evidence="2 5" id="KW-0812">Transmembrane</keyword>
<proteinExistence type="predicted"/>
<feature type="transmembrane region" description="Helical" evidence="5">
    <location>
        <begin position="35"/>
        <end position="56"/>
    </location>
</feature>
<comment type="subcellular location">
    <subcellularLocation>
        <location evidence="1">Membrane</location>
        <topology evidence="1">Multi-pass membrane protein</topology>
    </subcellularLocation>
</comment>
<dbReference type="EMBL" id="FXBJ01000002">
    <property type="protein sequence ID" value="SMH28284.1"/>
    <property type="molecule type" value="Genomic_DNA"/>
</dbReference>
<evidence type="ECO:0000256" key="5">
    <source>
        <dbReference type="SAM" id="Phobius"/>
    </source>
</evidence>
<evidence type="ECO:0000256" key="2">
    <source>
        <dbReference type="ARBA" id="ARBA00022692"/>
    </source>
</evidence>
<dbReference type="STRING" id="1073423.SAMN04488700_0885"/>
<accession>A0A1X7MUF1</accession>
<dbReference type="InterPro" id="IPR010432">
    <property type="entry name" value="RDD"/>
</dbReference>
<name>A0A1X7MUF1_9LACT</name>
<dbReference type="GO" id="GO:0016020">
    <property type="term" value="C:membrane"/>
    <property type="evidence" value="ECO:0007669"/>
    <property type="project" value="UniProtKB-SubCell"/>
</dbReference>
<dbReference type="RefSeq" id="WP_090005055.1">
    <property type="nucleotide sequence ID" value="NZ_FOAH01000006.1"/>
</dbReference>
<feature type="domain" description="RDD" evidence="6">
    <location>
        <begin position="5"/>
        <end position="119"/>
    </location>
</feature>
<protein>
    <submittedName>
        <fullName evidence="7">RDD family protein</fullName>
    </submittedName>
</protein>
<gene>
    <name evidence="7" type="ORF">SAMN04488700_0885</name>
</gene>
<evidence type="ECO:0000259" key="6">
    <source>
        <dbReference type="Pfam" id="PF06271"/>
    </source>
</evidence>
<dbReference type="Proteomes" id="UP000193435">
    <property type="component" value="Unassembled WGS sequence"/>
</dbReference>
<reference evidence="7 8" key="1">
    <citation type="submission" date="2017-04" db="EMBL/GenBank/DDBJ databases">
        <authorList>
            <person name="Afonso C.L."/>
            <person name="Miller P.J."/>
            <person name="Scott M.A."/>
            <person name="Spackman E."/>
            <person name="Goraichik I."/>
            <person name="Dimitrov K.M."/>
            <person name="Suarez D.L."/>
            <person name="Swayne D.E."/>
        </authorList>
    </citation>
    <scope>NUCLEOTIDE SEQUENCE [LARGE SCALE GENOMIC DNA]</scope>
    <source>
        <strain evidence="7 8">LMG26642</strain>
    </source>
</reference>
<evidence type="ECO:0000256" key="1">
    <source>
        <dbReference type="ARBA" id="ARBA00004141"/>
    </source>
</evidence>